<dbReference type="Pfam" id="PF03661">
    <property type="entry name" value="TMEM33_Pom33"/>
    <property type="match status" value="1"/>
</dbReference>
<accession>A0A183DXC0</accession>
<evidence type="ECO:0000313" key="7">
    <source>
        <dbReference type="EMBL" id="VDN22137.1"/>
    </source>
</evidence>
<evidence type="ECO:0000256" key="6">
    <source>
        <dbReference type="SAM" id="Phobius"/>
    </source>
</evidence>
<protein>
    <submittedName>
        <fullName evidence="9">ABC transmembrane type-1 domain-containing protein</fullName>
    </submittedName>
</protein>
<reference evidence="7 8" key="2">
    <citation type="submission" date="2018-11" db="EMBL/GenBank/DDBJ databases">
        <authorList>
            <consortium name="Pathogen Informatics"/>
        </authorList>
    </citation>
    <scope>NUCLEOTIDE SEQUENCE [LARGE SCALE GENOMIC DNA]</scope>
</reference>
<dbReference type="GO" id="GO:0061024">
    <property type="term" value="P:membrane organization"/>
    <property type="evidence" value="ECO:0007669"/>
    <property type="project" value="TreeGrafter"/>
</dbReference>
<feature type="transmembrane region" description="Helical" evidence="6">
    <location>
        <begin position="35"/>
        <end position="59"/>
    </location>
</feature>
<evidence type="ECO:0000313" key="8">
    <source>
        <dbReference type="Proteomes" id="UP000271098"/>
    </source>
</evidence>
<name>A0A183DXC0_9BILA</name>
<organism evidence="9">
    <name type="scientific">Gongylonema pulchrum</name>
    <dbReference type="NCBI Taxonomy" id="637853"/>
    <lineage>
        <taxon>Eukaryota</taxon>
        <taxon>Metazoa</taxon>
        <taxon>Ecdysozoa</taxon>
        <taxon>Nematoda</taxon>
        <taxon>Chromadorea</taxon>
        <taxon>Rhabditida</taxon>
        <taxon>Spirurina</taxon>
        <taxon>Spiruromorpha</taxon>
        <taxon>Spiruroidea</taxon>
        <taxon>Gongylonematidae</taxon>
        <taxon>Gongylonema</taxon>
    </lineage>
</organism>
<dbReference type="GO" id="GO:0005783">
    <property type="term" value="C:endoplasmic reticulum"/>
    <property type="evidence" value="ECO:0007669"/>
    <property type="project" value="TreeGrafter"/>
</dbReference>
<evidence type="ECO:0000256" key="4">
    <source>
        <dbReference type="ARBA" id="ARBA00022989"/>
    </source>
</evidence>
<evidence type="ECO:0000256" key="2">
    <source>
        <dbReference type="ARBA" id="ARBA00007322"/>
    </source>
</evidence>
<dbReference type="PANTHER" id="PTHR12703">
    <property type="entry name" value="TRANSMEMBRANE PROTEIN 33"/>
    <property type="match status" value="1"/>
</dbReference>
<evidence type="ECO:0000256" key="1">
    <source>
        <dbReference type="ARBA" id="ARBA00004141"/>
    </source>
</evidence>
<dbReference type="OrthoDB" id="5581259at2759"/>
<dbReference type="Proteomes" id="UP000271098">
    <property type="component" value="Unassembled WGS sequence"/>
</dbReference>
<sequence length="117" mass="13277">MCNATGQATNIAAKVSELTRQHTQNLLGVIACSEIFLMPMIVVMVFTGKASIFLPFIYYRFITLRYMSRRNHSTKMFFYQLRVSLEQAVSTHGCPQFIRNAVYALIRGVSYLCPVAV</sequence>
<dbReference type="InterPro" id="IPR005344">
    <property type="entry name" value="TMEM33/Pom33"/>
</dbReference>
<evidence type="ECO:0000313" key="9">
    <source>
        <dbReference type="WBParaSite" id="GPUH_0001337601-mRNA-1"/>
    </source>
</evidence>
<gene>
    <name evidence="7" type="ORF">GPUH_LOCUS13361</name>
</gene>
<dbReference type="GO" id="GO:0071786">
    <property type="term" value="P:endoplasmic reticulum tubular network organization"/>
    <property type="evidence" value="ECO:0007669"/>
    <property type="project" value="TreeGrafter"/>
</dbReference>
<dbReference type="WBParaSite" id="GPUH_0001337601-mRNA-1">
    <property type="protein sequence ID" value="GPUH_0001337601-mRNA-1"/>
    <property type="gene ID" value="GPUH_0001337601"/>
</dbReference>
<keyword evidence="5 6" id="KW-0472">Membrane</keyword>
<keyword evidence="4 6" id="KW-1133">Transmembrane helix</keyword>
<dbReference type="GO" id="GO:0016020">
    <property type="term" value="C:membrane"/>
    <property type="evidence" value="ECO:0007669"/>
    <property type="project" value="UniProtKB-SubCell"/>
</dbReference>
<dbReference type="PANTHER" id="PTHR12703:SF4">
    <property type="entry name" value="TRANSMEMBRANE PROTEIN 33"/>
    <property type="match status" value="1"/>
</dbReference>
<dbReference type="InterPro" id="IPR051645">
    <property type="entry name" value="PER33/POM33_regulator"/>
</dbReference>
<evidence type="ECO:0000256" key="5">
    <source>
        <dbReference type="ARBA" id="ARBA00023136"/>
    </source>
</evidence>
<proteinExistence type="inferred from homology"/>
<dbReference type="EMBL" id="UYRT01080143">
    <property type="protein sequence ID" value="VDN22137.1"/>
    <property type="molecule type" value="Genomic_DNA"/>
</dbReference>
<dbReference type="AlphaFoldDB" id="A0A183DXC0"/>
<reference evidence="9" key="1">
    <citation type="submission" date="2016-06" db="UniProtKB">
        <authorList>
            <consortium name="WormBaseParasite"/>
        </authorList>
    </citation>
    <scope>IDENTIFICATION</scope>
</reference>
<keyword evidence="8" id="KW-1185">Reference proteome</keyword>
<keyword evidence="3 6" id="KW-0812">Transmembrane</keyword>
<evidence type="ECO:0000256" key="3">
    <source>
        <dbReference type="ARBA" id="ARBA00022692"/>
    </source>
</evidence>
<comment type="similarity">
    <text evidence="2">Belongs to the PER33/POM33 family.</text>
</comment>
<comment type="subcellular location">
    <subcellularLocation>
        <location evidence="1">Membrane</location>
        <topology evidence="1">Multi-pass membrane protein</topology>
    </subcellularLocation>
</comment>